<comment type="caution">
    <text evidence="1">The sequence shown here is derived from an EMBL/GenBank/DDBJ whole genome shotgun (WGS) entry which is preliminary data.</text>
</comment>
<sequence>MTGLTVVNSLAQVCCLCLYMLPVWTPTNAVEASVGVPANSMRYR</sequence>
<dbReference type="EMBL" id="ACHA02000010">
    <property type="protein sequence ID" value="EFK58041.1"/>
    <property type="molecule type" value="Genomic_DNA"/>
</dbReference>
<name>D7VM36_SPHSI</name>
<keyword evidence="2" id="KW-1185">Reference proteome</keyword>
<reference evidence="1" key="1">
    <citation type="submission" date="2010-07" db="EMBL/GenBank/DDBJ databases">
        <authorList>
            <person name="Muzny D."/>
            <person name="Qin X."/>
            <person name="Buhay C."/>
            <person name="Dugan-Rocha S."/>
            <person name="Ding Y."/>
            <person name="Chen G."/>
            <person name="Hawes A."/>
            <person name="Holder M."/>
            <person name="Jhangiani S."/>
            <person name="Johnson A."/>
            <person name="Khan Z."/>
            <person name="Li Z."/>
            <person name="Liu W."/>
            <person name="Liu X."/>
            <person name="Perez L."/>
            <person name="Shen H."/>
            <person name="Wang Q."/>
            <person name="Watt J."/>
            <person name="Xi L."/>
            <person name="Xin Y."/>
            <person name="Zhou J."/>
            <person name="Deng J."/>
            <person name="Jiang H."/>
            <person name="Liu Y."/>
            <person name="Qu J."/>
            <person name="Song X.-Z."/>
            <person name="Zhang L."/>
            <person name="Villasana D."/>
            <person name="Johnson A."/>
            <person name="Liu J."/>
            <person name="Liyanage D."/>
            <person name="Lorensuhewa L."/>
            <person name="Robinson T."/>
            <person name="Song A."/>
            <person name="Song B.-B."/>
            <person name="Dinh H."/>
            <person name="Thornton R."/>
            <person name="Coyle M."/>
            <person name="Francisco L."/>
            <person name="Jackson L."/>
            <person name="Javaid M."/>
            <person name="Korchina V."/>
            <person name="Kovar C."/>
            <person name="Mata R."/>
            <person name="Mathew T."/>
            <person name="Ngo R."/>
            <person name="Nguyen L."/>
            <person name="Nguyen N."/>
            <person name="Okwuonu G."/>
            <person name="Ongeri F."/>
            <person name="Pham C."/>
            <person name="Simmons D."/>
            <person name="Wilczek-Boney K."/>
            <person name="Hale W."/>
            <person name="Jakkamsetti A."/>
            <person name="Pham P."/>
            <person name="Ruth R."/>
            <person name="San Lucas F."/>
            <person name="Warren J."/>
            <person name="Zhang J."/>
            <person name="Zhao Z."/>
            <person name="Zhou C."/>
            <person name="Zhu D."/>
            <person name="Lee S."/>
            <person name="Bess C."/>
            <person name="Blankenburg K."/>
            <person name="Forbes L."/>
            <person name="Fu Q."/>
            <person name="Gubbala S."/>
            <person name="Hirani K."/>
            <person name="Jayaseelan J.C."/>
            <person name="Lara F."/>
            <person name="Munidasa M."/>
            <person name="Palculict T."/>
            <person name="Patil S."/>
            <person name="Pu L.-L."/>
            <person name="Saada N."/>
            <person name="Tang L."/>
            <person name="Weissenberger G."/>
            <person name="Zhu Y."/>
            <person name="Hemphill L."/>
            <person name="Shang Y."/>
            <person name="Youmans B."/>
            <person name="Ayvaz T."/>
            <person name="Ross M."/>
            <person name="Santibanez J."/>
            <person name="Aqrawi P."/>
            <person name="Gross S."/>
            <person name="Joshi V."/>
            <person name="Fowler G."/>
            <person name="Nazareth L."/>
            <person name="Reid J."/>
            <person name="Worley K."/>
            <person name="Petrosino J."/>
            <person name="Highlander S."/>
            <person name="Gibbs R."/>
        </authorList>
    </citation>
    <scope>NUCLEOTIDE SEQUENCE [LARGE SCALE GENOMIC DNA]</scope>
    <source>
        <strain evidence="1">ATCC 33861</strain>
    </source>
</reference>
<dbReference type="AlphaFoldDB" id="D7VM36"/>
<dbReference type="Proteomes" id="UP000006258">
    <property type="component" value="Unassembled WGS sequence"/>
</dbReference>
<organism evidence="1 2">
    <name type="scientific">Sphingobacterium spiritivorum ATCC 33861</name>
    <dbReference type="NCBI Taxonomy" id="525373"/>
    <lineage>
        <taxon>Bacteria</taxon>
        <taxon>Pseudomonadati</taxon>
        <taxon>Bacteroidota</taxon>
        <taxon>Sphingobacteriia</taxon>
        <taxon>Sphingobacteriales</taxon>
        <taxon>Sphingobacteriaceae</taxon>
        <taxon>Sphingobacterium</taxon>
    </lineage>
</organism>
<accession>D7VM36</accession>
<evidence type="ECO:0000313" key="1">
    <source>
        <dbReference type="EMBL" id="EFK58041.1"/>
    </source>
</evidence>
<protein>
    <submittedName>
        <fullName evidence="1">Uncharacterized protein</fullName>
    </submittedName>
</protein>
<gene>
    <name evidence="1" type="ORF">HMPREF0766_12033</name>
</gene>
<dbReference type="HOGENOM" id="CLU_3222239_0_0_10"/>
<proteinExistence type="predicted"/>
<evidence type="ECO:0000313" key="2">
    <source>
        <dbReference type="Proteomes" id="UP000006258"/>
    </source>
</evidence>
<dbReference type="STRING" id="525373.HMPREF0766_12033"/>